<evidence type="ECO:0000256" key="2">
    <source>
        <dbReference type="ARBA" id="ARBA00006739"/>
    </source>
</evidence>
<organism evidence="10 11">
    <name type="scientific">Enorma phocaeensis</name>
    <dbReference type="NCBI Taxonomy" id="1871019"/>
    <lineage>
        <taxon>Bacteria</taxon>
        <taxon>Bacillati</taxon>
        <taxon>Actinomycetota</taxon>
        <taxon>Coriobacteriia</taxon>
        <taxon>Coriobacteriales</taxon>
        <taxon>Coriobacteriaceae</taxon>
        <taxon>Enorma</taxon>
    </lineage>
</organism>
<dbReference type="AlphaFoldDB" id="A0A921LUA7"/>
<dbReference type="Proteomes" id="UP000753256">
    <property type="component" value="Unassembled WGS sequence"/>
</dbReference>
<evidence type="ECO:0000256" key="3">
    <source>
        <dbReference type="ARBA" id="ARBA00022676"/>
    </source>
</evidence>
<evidence type="ECO:0000256" key="7">
    <source>
        <dbReference type="ARBA" id="ARBA00023136"/>
    </source>
</evidence>
<dbReference type="RefSeq" id="WP_273190561.1">
    <property type="nucleotide sequence ID" value="NZ_DYUZ01000029.1"/>
</dbReference>
<keyword evidence="5 8" id="KW-0812">Transmembrane</keyword>
<gene>
    <name evidence="10" type="ORF">K8V70_07405</name>
</gene>
<comment type="caution">
    <text evidence="10">The sequence shown here is derived from an EMBL/GenBank/DDBJ whole genome shotgun (WGS) entry which is preliminary data.</text>
</comment>
<keyword evidence="3" id="KW-0328">Glycosyltransferase</keyword>
<evidence type="ECO:0000259" key="9">
    <source>
        <dbReference type="Pfam" id="PF00535"/>
    </source>
</evidence>
<dbReference type="PANTHER" id="PTHR48090">
    <property type="entry name" value="UNDECAPRENYL-PHOSPHATE 4-DEOXY-4-FORMAMIDO-L-ARABINOSE TRANSFERASE-RELATED"/>
    <property type="match status" value="1"/>
</dbReference>
<feature type="transmembrane region" description="Helical" evidence="8">
    <location>
        <begin position="285"/>
        <end position="311"/>
    </location>
</feature>
<dbReference type="SUPFAM" id="SSF53448">
    <property type="entry name" value="Nucleotide-diphospho-sugar transferases"/>
    <property type="match status" value="1"/>
</dbReference>
<dbReference type="CDD" id="cd04187">
    <property type="entry name" value="DPM1_like_bac"/>
    <property type="match status" value="1"/>
</dbReference>
<feature type="transmembrane region" description="Helical" evidence="8">
    <location>
        <begin position="254"/>
        <end position="279"/>
    </location>
</feature>
<dbReference type="InterPro" id="IPR029044">
    <property type="entry name" value="Nucleotide-diphossugar_trans"/>
</dbReference>
<dbReference type="Pfam" id="PF00535">
    <property type="entry name" value="Glycos_transf_2"/>
    <property type="match status" value="1"/>
</dbReference>
<reference evidence="10" key="1">
    <citation type="journal article" date="2021" name="PeerJ">
        <title>Extensive microbial diversity within the chicken gut microbiome revealed by metagenomics and culture.</title>
        <authorList>
            <person name="Gilroy R."/>
            <person name="Ravi A."/>
            <person name="Getino M."/>
            <person name="Pursley I."/>
            <person name="Horton D.L."/>
            <person name="Alikhan N.F."/>
            <person name="Baker D."/>
            <person name="Gharbi K."/>
            <person name="Hall N."/>
            <person name="Watson M."/>
            <person name="Adriaenssens E.M."/>
            <person name="Foster-Nyarko E."/>
            <person name="Jarju S."/>
            <person name="Secka A."/>
            <person name="Antonio M."/>
            <person name="Oren A."/>
            <person name="Chaudhuri R.R."/>
            <person name="La Ragione R."/>
            <person name="Hildebrand F."/>
            <person name="Pallen M.J."/>
        </authorList>
    </citation>
    <scope>NUCLEOTIDE SEQUENCE</scope>
    <source>
        <strain evidence="10">ChiHjej13B12-9602</strain>
    </source>
</reference>
<evidence type="ECO:0000313" key="10">
    <source>
        <dbReference type="EMBL" id="HJG37667.1"/>
    </source>
</evidence>
<dbReference type="InterPro" id="IPR050256">
    <property type="entry name" value="Glycosyltransferase_2"/>
</dbReference>
<evidence type="ECO:0000256" key="4">
    <source>
        <dbReference type="ARBA" id="ARBA00022679"/>
    </source>
</evidence>
<dbReference type="InterPro" id="IPR001173">
    <property type="entry name" value="Glyco_trans_2-like"/>
</dbReference>
<evidence type="ECO:0000256" key="1">
    <source>
        <dbReference type="ARBA" id="ARBA00004141"/>
    </source>
</evidence>
<dbReference type="GO" id="GO:0016757">
    <property type="term" value="F:glycosyltransferase activity"/>
    <property type="evidence" value="ECO:0007669"/>
    <property type="project" value="UniProtKB-KW"/>
</dbReference>
<dbReference type="EMBL" id="DYUZ01000029">
    <property type="protein sequence ID" value="HJG37667.1"/>
    <property type="molecule type" value="Genomic_DNA"/>
</dbReference>
<evidence type="ECO:0000256" key="8">
    <source>
        <dbReference type="SAM" id="Phobius"/>
    </source>
</evidence>
<dbReference type="PANTHER" id="PTHR48090:SF1">
    <property type="entry name" value="PROPHAGE BACTOPRENOL GLUCOSYL TRANSFERASE HOMOLOG"/>
    <property type="match status" value="1"/>
</dbReference>
<proteinExistence type="inferred from homology"/>
<keyword evidence="4" id="KW-0808">Transferase</keyword>
<comment type="subcellular location">
    <subcellularLocation>
        <location evidence="1">Membrane</location>
        <topology evidence="1">Multi-pass membrane protein</topology>
    </subcellularLocation>
</comment>
<dbReference type="GO" id="GO:0005886">
    <property type="term" value="C:plasma membrane"/>
    <property type="evidence" value="ECO:0007669"/>
    <property type="project" value="TreeGrafter"/>
</dbReference>
<comment type="similarity">
    <text evidence="2">Belongs to the glycosyltransferase 2 family.</text>
</comment>
<evidence type="ECO:0000256" key="6">
    <source>
        <dbReference type="ARBA" id="ARBA00022989"/>
    </source>
</evidence>
<protein>
    <submittedName>
        <fullName evidence="10">Glycosyltransferase family 2 protein</fullName>
    </submittedName>
</protein>
<keyword evidence="7 8" id="KW-0472">Membrane</keyword>
<sequence length="347" mass="38618">MGDSMQKSPHSRKWEHGELPVLYMVSPCFNEQDVLPKSYKLFLEQLHKLVSDGIVSPESRILFVDDGSSDATWQIIERLSDSHAEIEGISLSGNRGHQNALTAGLLVSMNRCDVCISLDCDGQHDPAVMREMLAKYDEGFDVVYAVRTSRDTDSFFKKVTSQGFYGLLRVMGVDTIPNAADFRLMSARVLRAFARYREVNLYLRGLVPLLGFKSTTIEYTCRERLAGHSHYSLKKMLSLAGNGITSMSVQPLHIIFVLGAACTVLGLVWIVYNLVAFFMGHAVPGWTSTICAICLFGGVQLLSLGIIGEYVGKIYLEAKARPRFLVEESTFTDLSYEEKLDDVSLSS</sequence>
<accession>A0A921LUA7</accession>
<dbReference type="Gene3D" id="3.90.550.10">
    <property type="entry name" value="Spore Coat Polysaccharide Biosynthesis Protein SpsA, Chain A"/>
    <property type="match status" value="1"/>
</dbReference>
<evidence type="ECO:0000313" key="11">
    <source>
        <dbReference type="Proteomes" id="UP000753256"/>
    </source>
</evidence>
<evidence type="ECO:0000256" key="5">
    <source>
        <dbReference type="ARBA" id="ARBA00022692"/>
    </source>
</evidence>
<feature type="domain" description="Glycosyltransferase 2-like" evidence="9">
    <location>
        <begin position="25"/>
        <end position="168"/>
    </location>
</feature>
<keyword evidence="6 8" id="KW-1133">Transmembrane helix</keyword>
<reference evidence="10" key="2">
    <citation type="submission" date="2021-09" db="EMBL/GenBank/DDBJ databases">
        <authorList>
            <person name="Gilroy R."/>
        </authorList>
    </citation>
    <scope>NUCLEOTIDE SEQUENCE</scope>
    <source>
        <strain evidence="10">ChiHjej13B12-9602</strain>
    </source>
</reference>
<name>A0A921LUA7_9ACTN</name>